<dbReference type="OrthoDB" id="9775595at2"/>
<dbReference type="InterPro" id="IPR000182">
    <property type="entry name" value="GNAT_dom"/>
</dbReference>
<dbReference type="EMBL" id="LXYT01000002">
    <property type="protein sequence ID" value="OLY43334.1"/>
    <property type="molecule type" value="Genomic_DNA"/>
</dbReference>
<dbReference type="Gene3D" id="3.40.630.30">
    <property type="match status" value="1"/>
</dbReference>
<dbReference type="SUPFAM" id="SSF55729">
    <property type="entry name" value="Acyl-CoA N-acyltransferases (Nat)"/>
    <property type="match status" value="1"/>
</dbReference>
<gene>
    <name evidence="2" type="ORF">PEB0149_007600</name>
</gene>
<reference evidence="2 3" key="1">
    <citation type="submission" date="2016-12" db="EMBL/GenBank/DDBJ databases">
        <title>Comparative genomics of Bartonella apis.</title>
        <authorList>
            <person name="Engel P."/>
        </authorList>
    </citation>
    <scope>NUCLEOTIDE SEQUENCE [LARGE SCALE GENOMIC DNA]</scope>
    <source>
        <strain evidence="2 3">PEB0149</strain>
    </source>
</reference>
<organism evidence="2 3">
    <name type="scientific">Bartonella apis</name>
    <dbReference type="NCBI Taxonomy" id="1686310"/>
    <lineage>
        <taxon>Bacteria</taxon>
        <taxon>Pseudomonadati</taxon>
        <taxon>Pseudomonadota</taxon>
        <taxon>Alphaproteobacteria</taxon>
        <taxon>Hyphomicrobiales</taxon>
        <taxon>Bartonellaceae</taxon>
        <taxon>Bartonella</taxon>
    </lineage>
</organism>
<evidence type="ECO:0000313" key="2">
    <source>
        <dbReference type="EMBL" id="OLY43334.1"/>
    </source>
</evidence>
<dbReference type="GO" id="GO:0016747">
    <property type="term" value="F:acyltransferase activity, transferring groups other than amino-acyl groups"/>
    <property type="evidence" value="ECO:0007669"/>
    <property type="project" value="InterPro"/>
</dbReference>
<dbReference type="RefSeq" id="WP_075870210.1">
    <property type="nucleotide sequence ID" value="NZ_CALYQA010000001.1"/>
</dbReference>
<name>A0A1R0F8M4_9HYPH</name>
<dbReference type="PROSITE" id="PS51186">
    <property type="entry name" value="GNAT"/>
    <property type="match status" value="1"/>
</dbReference>
<protein>
    <submittedName>
        <fullName evidence="2">Acetyltransferase (GNAT) family protein</fullName>
    </submittedName>
</protein>
<comment type="caution">
    <text evidence="2">The sequence shown here is derived from an EMBL/GenBank/DDBJ whole genome shotgun (WGS) entry which is preliminary data.</text>
</comment>
<dbReference type="InterPro" id="IPR016181">
    <property type="entry name" value="Acyl_CoA_acyltransferase"/>
</dbReference>
<accession>A0A1R0F8M4</accession>
<dbReference type="Pfam" id="PF00583">
    <property type="entry name" value="Acetyltransf_1"/>
    <property type="match status" value="1"/>
</dbReference>
<dbReference type="GeneID" id="92991767"/>
<dbReference type="Proteomes" id="UP000187344">
    <property type="component" value="Unassembled WGS sequence"/>
</dbReference>
<dbReference type="AlphaFoldDB" id="A0A1R0F8M4"/>
<proteinExistence type="predicted"/>
<sequence length="263" mass="29900">MVTTEVDNLDRRSTTLAEIRRLEALSARAWPTEKEFYDGVWACRSTPDFPSDRINSVTPLDPDDNKNMRERVKHLCFDNGVYKRPLRMTPLAPLELFDELKQNGWANFKDVAVMALKPLPHISGSDVKLKAIDVEAYSKLTVLNHTHENRYAEIYFKLLKRIKGKPSFFELDRDGQVIGNIIAVNDFGQVGLIDFAIVPGLRGRGLGGLALQSLISTVSRKSAEVPIECLWLQVETLNSAAWRLYSDAGFKTIYHYQYWRPGV</sequence>
<evidence type="ECO:0000313" key="3">
    <source>
        <dbReference type="Proteomes" id="UP000187344"/>
    </source>
</evidence>
<keyword evidence="3" id="KW-1185">Reference proteome</keyword>
<evidence type="ECO:0000259" key="1">
    <source>
        <dbReference type="PROSITE" id="PS51186"/>
    </source>
</evidence>
<keyword evidence="2" id="KW-0808">Transferase</keyword>
<feature type="domain" description="N-acetyltransferase" evidence="1">
    <location>
        <begin position="114"/>
        <end position="263"/>
    </location>
</feature>